<evidence type="ECO:0000256" key="2">
    <source>
        <dbReference type="ARBA" id="ARBA00023125"/>
    </source>
</evidence>
<dbReference type="RefSeq" id="WP_153481257.1">
    <property type="nucleotide sequence ID" value="NZ_VWNA01000001.1"/>
</dbReference>
<dbReference type="GO" id="GO:0003677">
    <property type="term" value="F:DNA binding"/>
    <property type="evidence" value="ECO:0007669"/>
    <property type="project" value="UniProtKB-UniRule"/>
</dbReference>
<keyword evidence="3" id="KW-0804">Transcription</keyword>
<sequence length="225" mass="23672">MKKPVSASSADLAAAPRLSSAPAGAKRAPASSPKLPRAVDRIRESARELFYEHGIRAVGVDEIVNHAGVTKPSLYRSFPSKDELAADYLRGYDACFWDHFETAVAAHPGDPRAQILAYLEGLGARSDRAGYRGCGLTNAAVEYPEPDHPARRVAEDAKRALRTRLLGLAEAMGARDPALLADGLVLLIEGTFVSAQLFGPGGPCRRVAAAAAALIDACVAGGEGR</sequence>
<protein>
    <submittedName>
        <fullName evidence="7">TetR/AcrR family transcriptional regulator</fullName>
    </submittedName>
</protein>
<dbReference type="PANTHER" id="PTHR47506">
    <property type="entry name" value="TRANSCRIPTIONAL REGULATORY PROTEIN"/>
    <property type="match status" value="1"/>
</dbReference>
<dbReference type="Pfam" id="PF00440">
    <property type="entry name" value="TetR_N"/>
    <property type="match status" value="1"/>
</dbReference>
<dbReference type="InterPro" id="IPR001647">
    <property type="entry name" value="HTH_TetR"/>
</dbReference>
<evidence type="ECO:0000256" key="3">
    <source>
        <dbReference type="ARBA" id="ARBA00023163"/>
    </source>
</evidence>
<name>A0A6A7Y4T1_9HYPH</name>
<dbReference type="Gene3D" id="1.10.357.10">
    <property type="entry name" value="Tetracycline Repressor, domain 2"/>
    <property type="match status" value="1"/>
</dbReference>
<evidence type="ECO:0000313" key="8">
    <source>
        <dbReference type="Proteomes" id="UP000332515"/>
    </source>
</evidence>
<feature type="region of interest" description="Disordered" evidence="5">
    <location>
        <begin position="1"/>
        <end position="37"/>
    </location>
</feature>
<gene>
    <name evidence="7" type="ORF">F0357_11255</name>
</gene>
<feature type="domain" description="HTH tetR-type" evidence="6">
    <location>
        <begin position="36"/>
        <end position="96"/>
    </location>
</feature>
<comment type="caution">
    <text evidence="7">The sequence shown here is derived from an EMBL/GenBank/DDBJ whole genome shotgun (WGS) entry which is preliminary data.</text>
</comment>
<keyword evidence="1" id="KW-0805">Transcription regulation</keyword>
<dbReference type="PROSITE" id="PS50977">
    <property type="entry name" value="HTH_TETR_2"/>
    <property type="match status" value="1"/>
</dbReference>
<feature type="DNA-binding region" description="H-T-H motif" evidence="4">
    <location>
        <begin position="59"/>
        <end position="78"/>
    </location>
</feature>
<dbReference type="PANTHER" id="PTHR47506:SF1">
    <property type="entry name" value="HTH-TYPE TRANSCRIPTIONAL REGULATOR YJDC"/>
    <property type="match status" value="1"/>
</dbReference>
<feature type="compositionally biased region" description="Low complexity" evidence="5">
    <location>
        <begin position="1"/>
        <end position="25"/>
    </location>
</feature>
<dbReference type="AlphaFoldDB" id="A0A6A7Y4T1"/>
<dbReference type="Proteomes" id="UP000332515">
    <property type="component" value="Unassembled WGS sequence"/>
</dbReference>
<dbReference type="InterPro" id="IPR009057">
    <property type="entry name" value="Homeodomain-like_sf"/>
</dbReference>
<evidence type="ECO:0000313" key="7">
    <source>
        <dbReference type="EMBL" id="MQT13208.1"/>
    </source>
</evidence>
<reference evidence="7 8" key="1">
    <citation type="submission" date="2019-09" db="EMBL/GenBank/DDBJ databases">
        <title>Segnochrobactrum spirostomi gen. nov., sp. nov., isolated from the ciliate Spirostomum cf. yagiui and description of a novel family, Segnochrobactraceae fam. nov. within the order Rhizobiales of the class Alphaproteobacteria.</title>
        <authorList>
            <person name="Akter S."/>
            <person name="Shazib S.U.A."/>
            <person name="Shin M.K."/>
        </authorList>
    </citation>
    <scope>NUCLEOTIDE SEQUENCE [LARGE SCALE GENOMIC DNA]</scope>
    <source>
        <strain evidence="7 8">Sp-1</strain>
    </source>
</reference>
<dbReference type="PRINTS" id="PR00455">
    <property type="entry name" value="HTHTETR"/>
</dbReference>
<organism evidence="7 8">
    <name type="scientific">Segnochrobactrum spirostomi</name>
    <dbReference type="NCBI Taxonomy" id="2608987"/>
    <lineage>
        <taxon>Bacteria</taxon>
        <taxon>Pseudomonadati</taxon>
        <taxon>Pseudomonadota</taxon>
        <taxon>Alphaproteobacteria</taxon>
        <taxon>Hyphomicrobiales</taxon>
        <taxon>Segnochrobactraceae</taxon>
        <taxon>Segnochrobactrum</taxon>
    </lineage>
</organism>
<dbReference type="SUPFAM" id="SSF48498">
    <property type="entry name" value="Tetracyclin repressor-like, C-terminal domain"/>
    <property type="match status" value="1"/>
</dbReference>
<keyword evidence="2 4" id="KW-0238">DNA-binding</keyword>
<dbReference type="EMBL" id="VWNA01000001">
    <property type="protein sequence ID" value="MQT13208.1"/>
    <property type="molecule type" value="Genomic_DNA"/>
</dbReference>
<evidence type="ECO:0000259" key="6">
    <source>
        <dbReference type="PROSITE" id="PS50977"/>
    </source>
</evidence>
<evidence type="ECO:0000256" key="1">
    <source>
        <dbReference type="ARBA" id="ARBA00023015"/>
    </source>
</evidence>
<evidence type="ECO:0000256" key="4">
    <source>
        <dbReference type="PROSITE-ProRule" id="PRU00335"/>
    </source>
</evidence>
<dbReference type="InterPro" id="IPR036271">
    <property type="entry name" value="Tet_transcr_reg_TetR-rel_C_sf"/>
</dbReference>
<proteinExistence type="predicted"/>
<dbReference type="SUPFAM" id="SSF46689">
    <property type="entry name" value="Homeodomain-like"/>
    <property type="match status" value="1"/>
</dbReference>
<evidence type="ECO:0000256" key="5">
    <source>
        <dbReference type="SAM" id="MobiDB-lite"/>
    </source>
</evidence>
<accession>A0A6A7Y4T1</accession>
<keyword evidence="8" id="KW-1185">Reference proteome</keyword>